<dbReference type="AlphaFoldDB" id="A0A1H3EDV7"/>
<reference evidence="2 3" key="1">
    <citation type="submission" date="2016-10" db="EMBL/GenBank/DDBJ databases">
        <authorList>
            <person name="de Groot N.N."/>
        </authorList>
    </citation>
    <scope>NUCLEOTIDE SEQUENCE [LARGE SCALE GENOMIC DNA]</scope>
    <source>
        <strain evidence="2 3">CGMCC 1.8894</strain>
    </source>
</reference>
<proteinExistence type="predicted"/>
<dbReference type="EMBL" id="FNOM01000020">
    <property type="protein sequence ID" value="SDX76810.1"/>
    <property type="molecule type" value="Genomic_DNA"/>
</dbReference>
<sequence>MERKETFEADLRTQLDEWTAIVGRLRAKVEDEHGATRIKLMTEIEDLAGYQRRAEMYLQELHEAKGDAWKDMKPDIETAQGQMRQAMDRAWKRIEIEPAPSADLTRDETGDAEALPHKSS</sequence>
<dbReference type="OrthoDB" id="9813316at2"/>
<gene>
    <name evidence="2" type="ORF">SAMN04488238_12020</name>
</gene>
<name>A0A1H3EDV7_9RHOB</name>
<accession>A0A1H3EDV7</accession>
<protein>
    <submittedName>
        <fullName evidence="2">Uncharacterized protein</fullName>
    </submittedName>
</protein>
<keyword evidence="3" id="KW-1185">Reference proteome</keyword>
<feature type="region of interest" description="Disordered" evidence="1">
    <location>
        <begin position="95"/>
        <end position="120"/>
    </location>
</feature>
<organism evidence="2 3">
    <name type="scientific">Roseicitreum antarcticum</name>
    <dbReference type="NCBI Taxonomy" id="564137"/>
    <lineage>
        <taxon>Bacteria</taxon>
        <taxon>Pseudomonadati</taxon>
        <taxon>Pseudomonadota</taxon>
        <taxon>Alphaproteobacteria</taxon>
        <taxon>Rhodobacterales</taxon>
        <taxon>Paracoccaceae</taxon>
        <taxon>Roseicitreum</taxon>
    </lineage>
</organism>
<dbReference type="RefSeq" id="WP_092892301.1">
    <property type="nucleotide sequence ID" value="NZ_CP061500.1"/>
</dbReference>
<evidence type="ECO:0000256" key="1">
    <source>
        <dbReference type="SAM" id="MobiDB-lite"/>
    </source>
</evidence>
<evidence type="ECO:0000313" key="3">
    <source>
        <dbReference type="Proteomes" id="UP000198539"/>
    </source>
</evidence>
<dbReference type="Proteomes" id="UP000198539">
    <property type="component" value="Unassembled WGS sequence"/>
</dbReference>
<evidence type="ECO:0000313" key="2">
    <source>
        <dbReference type="EMBL" id="SDX76810.1"/>
    </source>
</evidence>